<dbReference type="Proteomes" id="UP000755654">
    <property type="component" value="Unassembled WGS sequence"/>
</dbReference>
<proteinExistence type="predicted"/>
<dbReference type="PROSITE" id="PS50883">
    <property type="entry name" value="EAL"/>
    <property type="match status" value="1"/>
</dbReference>
<dbReference type="PANTHER" id="PTHR33121">
    <property type="entry name" value="CYCLIC DI-GMP PHOSPHODIESTERASE PDEF"/>
    <property type="match status" value="1"/>
</dbReference>
<gene>
    <name evidence="3" type="ORF">HAP95_01140</name>
</gene>
<feature type="region of interest" description="Disordered" evidence="1">
    <location>
        <begin position="233"/>
        <end position="255"/>
    </location>
</feature>
<name>A0ABS5ZUS7_9PROT</name>
<dbReference type="InterPro" id="IPR035919">
    <property type="entry name" value="EAL_sf"/>
</dbReference>
<dbReference type="Pfam" id="PF00563">
    <property type="entry name" value="EAL"/>
    <property type="match status" value="1"/>
</dbReference>
<dbReference type="CDD" id="cd01948">
    <property type="entry name" value="EAL"/>
    <property type="match status" value="1"/>
</dbReference>
<comment type="caution">
    <text evidence="3">The sequence shown here is derived from an EMBL/GenBank/DDBJ whole genome shotgun (WGS) entry which is preliminary data.</text>
</comment>
<evidence type="ECO:0000313" key="4">
    <source>
        <dbReference type="Proteomes" id="UP000755654"/>
    </source>
</evidence>
<dbReference type="SMART" id="SM00052">
    <property type="entry name" value="EAL"/>
    <property type="match status" value="1"/>
</dbReference>
<feature type="domain" description="EAL" evidence="2">
    <location>
        <begin position="1"/>
        <end position="218"/>
    </location>
</feature>
<dbReference type="InterPro" id="IPR050706">
    <property type="entry name" value="Cyclic-di-GMP_PDE-like"/>
</dbReference>
<evidence type="ECO:0000256" key="1">
    <source>
        <dbReference type="SAM" id="MobiDB-lite"/>
    </source>
</evidence>
<dbReference type="RefSeq" id="WP_215882614.1">
    <property type="nucleotide sequence ID" value="NZ_JAAOMP010000023.1"/>
</dbReference>
<dbReference type="PANTHER" id="PTHR33121:SF76">
    <property type="entry name" value="SIGNALING PROTEIN"/>
    <property type="match status" value="1"/>
</dbReference>
<feature type="compositionally biased region" description="Basic and acidic residues" evidence="1">
    <location>
        <begin position="236"/>
        <end position="255"/>
    </location>
</feature>
<evidence type="ECO:0000259" key="2">
    <source>
        <dbReference type="PROSITE" id="PS50883"/>
    </source>
</evidence>
<reference evidence="3 4" key="1">
    <citation type="journal article" date="2021" name="ISME J.">
        <title>Genomic evolution of the class Acidithiobacillia: deep-branching Proteobacteria living in extreme acidic conditions.</title>
        <authorList>
            <person name="Moya-Beltran A."/>
            <person name="Beard S."/>
            <person name="Rojas-Villalobos C."/>
            <person name="Issotta F."/>
            <person name="Gallardo Y."/>
            <person name="Ulloa R."/>
            <person name="Giaveno A."/>
            <person name="Degli Esposti M."/>
            <person name="Johnson D.B."/>
            <person name="Quatrini R."/>
        </authorList>
    </citation>
    <scope>NUCLEOTIDE SEQUENCE [LARGE SCALE GENOMIC DNA]</scope>
    <source>
        <strain evidence="3 4">RW2</strain>
    </source>
</reference>
<keyword evidence="4" id="KW-1185">Reference proteome</keyword>
<dbReference type="SUPFAM" id="SSF141868">
    <property type="entry name" value="EAL domain-like"/>
    <property type="match status" value="1"/>
</dbReference>
<dbReference type="InterPro" id="IPR001633">
    <property type="entry name" value="EAL_dom"/>
</dbReference>
<dbReference type="Gene3D" id="3.20.20.450">
    <property type="entry name" value="EAL domain"/>
    <property type="match status" value="1"/>
</dbReference>
<dbReference type="EMBL" id="JAAOMP010000023">
    <property type="protein sequence ID" value="MBU2758825.1"/>
    <property type="molecule type" value="Genomic_DNA"/>
</dbReference>
<accession>A0ABS5ZUS7</accession>
<organism evidence="3 4">
    <name type="scientific">Acidithiobacillus sulfurivorans</name>
    <dbReference type="NCBI Taxonomy" id="1958756"/>
    <lineage>
        <taxon>Bacteria</taxon>
        <taxon>Pseudomonadati</taxon>
        <taxon>Pseudomonadota</taxon>
        <taxon>Acidithiobacillia</taxon>
        <taxon>Acidithiobacillales</taxon>
        <taxon>Acidithiobacillaceae</taxon>
        <taxon>Acidithiobacillus</taxon>
    </lineage>
</organism>
<sequence>MKYRLEPIVDLLTNQIIGHELLAGESYCPQWGESEWRDWYVFLEKEVPTLLPDLPGLLFLNLDGYQLLDSQIAGSIRTLRDHARRIVIEWTEQHFHDEKLVDVLAKINFLKGIGFRLAIDDIGAGSGMDGLGRAGAVKANFCKIDGPYFQTIRDKGPEYLRGLCQHLSHGGARVIVEWIETEGDYRLALAAGAHLGQGYLWSRADPAVDGSVASGNLAGSVLVVVGGDGLAGDDSCEPRHANDEAPKPVAVEGKD</sequence>
<protein>
    <submittedName>
        <fullName evidence="3">EAL domain-containing protein</fullName>
    </submittedName>
</protein>
<evidence type="ECO:0000313" key="3">
    <source>
        <dbReference type="EMBL" id="MBU2758825.1"/>
    </source>
</evidence>